<proteinExistence type="predicted"/>
<dbReference type="PATRIC" id="fig|1727163.4.peg.1944"/>
<evidence type="ECO:0000256" key="1">
    <source>
        <dbReference type="ARBA" id="ARBA00001946"/>
    </source>
</evidence>
<dbReference type="Pfam" id="PF00293">
    <property type="entry name" value="NUDIX"/>
    <property type="match status" value="1"/>
</dbReference>
<name>A0A142ENB0_9BACT</name>
<dbReference type="RefSeq" id="WP_067546445.1">
    <property type="nucleotide sequence ID" value="NZ_CP012836.1"/>
</dbReference>
<gene>
    <name evidence="4" type="ORF">AO498_09305</name>
</gene>
<keyword evidence="5" id="KW-1185">Reference proteome</keyword>
<dbReference type="PANTHER" id="PTHR43046:SF14">
    <property type="entry name" value="MUTT_NUDIX FAMILY PROTEIN"/>
    <property type="match status" value="1"/>
</dbReference>
<comment type="cofactor">
    <cofactor evidence="1">
        <name>Mg(2+)</name>
        <dbReference type="ChEBI" id="CHEBI:18420"/>
    </cofactor>
</comment>
<protein>
    <submittedName>
        <fullName evidence="4">NUDIX hydrolase</fullName>
    </submittedName>
</protein>
<dbReference type="AlphaFoldDB" id="A0A142ENB0"/>
<evidence type="ECO:0000313" key="4">
    <source>
        <dbReference type="EMBL" id="AMQ56615.1"/>
    </source>
</evidence>
<dbReference type="CDD" id="cd18880">
    <property type="entry name" value="NUDIX_ADPRase"/>
    <property type="match status" value="1"/>
</dbReference>
<dbReference type="OrthoDB" id="9810648at2"/>
<dbReference type="SUPFAM" id="SSF55811">
    <property type="entry name" value="Nudix"/>
    <property type="match status" value="1"/>
</dbReference>
<dbReference type="Proteomes" id="UP000073816">
    <property type="component" value="Chromosome"/>
</dbReference>
<evidence type="ECO:0000256" key="2">
    <source>
        <dbReference type="ARBA" id="ARBA00022801"/>
    </source>
</evidence>
<feature type="domain" description="Nudix hydrolase" evidence="3">
    <location>
        <begin position="17"/>
        <end position="149"/>
    </location>
</feature>
<reference evidence="5" key="1">
    <citation type="submission" date="2015-09" db="EMBL/GenBank/DDBJ databases">
        <title>Complete sequence of Algoriphagus sp. M8-2.</title>
        <authorList>
            <person name="Shintani M."/>
        </authorList>
    </citation>
    <scope>NUCLEOTIDE SEQUENCE [LARGE SCALE GENOMIC DNA]</scope>
    <source>
        <strain evidence="5">M8-2</strain>
    </source>
</reference>
<dbReference type="InterPro" id="IPR015797">
    <property type="entry name" value="NUDIX_hydrolase-like_dom_sf"/>
</dbReference>
<sequence length="169" mass="19745">MGVEQFNKEIESKFGNRLRSRVNGILIEGDRILMVRHKMSADRDFWSVPGGGMKFGTSATENLKREFLEETSLQIEVEDYLFVHEFLDPPLHAMEHFFKVKRMDGLARLGKDPELSDENQILQEIQWMTSKDLQNLNPNHLHRAFWGIKSLNDLCLWKGYFNFGNISIK</sequence>
<dbReference type="KEGG" id="alm:AO498_09305"/>
<organism evidence="4 5">
    <name type="scientific">Algoriphagus sanaruensis</name>
    <dbReference type="NCBI Taxonomy" id="1727163"/>
    <lineage>
        <taxon>Bacteria</taxon>
        <taxon>Pseudomonadati</taxon>
        <taxon>Bacteroidota</taxon>
        <taxon>Cytophagia</taxon>
        <taxon>Cytophagales</taxon>
        <taxon>Cyclobacteriaceae</taxon>
        <taxon>Algoriphagus</taxon>
    </lineage>
</organism>
<dbReference type="EMBL" id="CP012836">
    <property type="protein sequence ID" value="AMQ56615.1"/>
    <property type="molecule type" value="Genomic_DNA"/>
</dbReference>
<dbReference type="InterPro" id="IPR000086">
    <property type="entry name" value="NUDIX_hydrolase_dom"/>
</dbReference>
<dbReference type="GO" id="GO:0016787">
    <property type="term" value="F:hydrolase activity"/>
    <property type="evidence" value="ECO:0007669"/>
    <property type="project" value="UniProtKB-KW"/>
</dbReference>
<keyword evidence="2 4" id="KW-0378">Hydrolase</keyword>
<evidence type="ECO:0000313" key="5">
    <source>
        <dbReference type="Proteomes" id="UP000073816"/>
    </source>
</evidence>
<accession>A0A142ENB0</accession>
<evidence type="ECO:0000259" key="3">
    <source>
        <dbReference type="PROSITE" id="PS51462"/>
    </source>
</evidence>
<dbReference type="PROSITE" id="PS51462">
    <property type="entry name" value="NUDIX"/>
    <property type="match status" value="1"/>
</dbReference>
<reference evidence="4 5" key="2">
    <citation type="journal article" date="2016" name="Genome Announc.">
        <title>Complete Genome Sequence of Algoriphagus sp. Strain M8-2, Isolated from a Brackish Lake.</title>
        <authorList>
            <person name="Muraguchi Y."/>
            <person name="Kushimoto K."/>
            <person name="Ohtsubo Y."/>
            <person name="Suzuki T."/>
            <person name="Dohra H."/>
            <person name="Kimbara K."/>
            <person name="Shintani M."/>
        </authorList>
    </citation>
    <scope>NUCLEOTIDE SEQUENCE [LARGE SCALE GENOMIC DNA]</scope>
    <source>
        <strain evidence="4 5">M8-2</strain>
    </source>
</reference>
<dbReference type="PANTHER" id="PTHR43046">
    <property type="entry name" value="GDP-MANNOSE MANNOSYL HYDROLASE"/>
    <property type="match status" value="1"/>
</dbReference>
<dbReference type="Gene3D" id="3.90.79.10">
    <property type="entry name" value="Nucleoside Triphosphate Pyrophosphohydrolase"/>
    <property type="match status" value="1"/>
</dbReference>
<dbReference type="STRING" id="1727163.AO498_09305"/>